<sequence length="548" mass="60997">MISVDAMEWFALIEHVILTVFMISLVSVFVSEGWPGIARITLIFLKTLPGFQHTVDMFVKREVNDFVKQLREEGGKSKKELEKTPPRVTLPEKGISADILREEMTKINKNKIKTDAGKIFALVYTMDDDNFKLQKDAYDMFTQKSGVSVKHDALVKEFHHAFMHENALNPMMFPSLRRFETEIVSMCADMLNGDEKVVGSLTSGGTESILMAVKTYRDRARKLYPDIVHPEMVAPITIHPAFEKAAHYFNLTIVHVPIDDDFRVNVDKYKQAVTKNTVALLASATQYCHGVVDPIEEIAAIATETGIPFHVDACFGGFMLPWVEKLGYPVPKFDFRLDGVTSMSADLHKYGYTSKGSSVVLYRNAEIRKYQIFAYGGWPGGLFGSPSMAGTRPGGNIAASWVALRHLGKDGYLKMAKSLMKITKKLTDGIKKIPGLKILGDPSMTCFAIAASDPSLDLLAVADVMETKGWKMERQQFPTSIHCTILPQHLSIADQLLADFADATKKVLNGEVKSLPSASSMYGMLAKIPDKAIVNDVIVEFFSEIYKQ</sequence>
<protein>
    <submittedName>
        <fullName evidence="8">Sphingosine-1-phosphate lyase-like</fullName>
    </submittedName>
</protein>
<evidence type="ECO:0000256" key="4">
    <source>
        <dbReference type="ARBA" id="ARBA00038302"/>
    </source>
</evidence>
<reference evidence="8" key="1">
    <citation type="submission" date="2025-08" db="UniProtKB">
        <authorList>
            <consortium name="RefSeq"/>
        </authorList>
    </citation>
    <scope>IDENTIFICATION</scope>
    <source>
        <tissue evidence="8">Testes</tissue>
    </source>
</reference>
<keyword evidence="6" id="KW-1133">Transmembrane helix</keyword>
<proteinExistence type="inferred from homology"/>
<dbReference type="InterPro" id="IPR050477">
    <property type="entry name" value="GrpII_AminoAcid_Decarb"/>
</dbReference>
<dbReference type="Proteomes" id="UP000694865">
    <property type="component" value="Unplaced"/>
</dbReference>
<gene>
    <name evidence="8" type="primary">LOC100370334</name>
</gene>
<dbReference type="PANTHER" id="PTHR42735">
    <property type="match status" value="1"/>
</dbReference>
<comment type="similarity">
    <text evidence="4">Belongs to the group II decarboxylase family. Sphingosine-1-phosphate lyase subfamily.</text>
</comment>
<keyword evidence="7" id="KW-1185">Reference proteome</keyword>
<evidence type="ECO:0000256" key="3">
    <source>
        <dbReference type="ARBA" id="ARBA00023239"/>
    </source>
</evidence>
<dbReference type="GeneID" id="100370334"/>
<dbReference type="Gene3D" id="3.90.1150.10">
    <property type="entry name" value="Aspartate Aminotransferase, domain 1"/>
    <property type="match status" value="1"/>
</dbReference>
<comment type="cofactor">
    <cofactor evidence="1 5">
        <name>pyridoxal 5'-phosphate</name>
        <dbReference type="ChEBI" id="CHEBI:597326"/>
    </cofactor>
</comment>
<keyword evidence="6" id="KW-0812">Transmembrane</keyword>
<evidence type="ECO:0000313" key="8">
    <source>
        <dbReference type="RefSeq" id="XP_006825455.1"/>
    </source>
</evidence>
<evidence type="ECO:0000313" key="7">
    <source>
        <dbReference type="Proteomes" id="UP000694865"/>
    </source>
</evidence>
<dbReference type="Gene3D" id="3.40.640.10">
    <property type="entry name" value="Type I PLP-dependent aspartate aminotransferase-like (Major domain)"/>
    <property type="match status" value="1"/>
</dbReference>
<accession>A0ABM0MZL4</accession>
<evidence type="ECO:0000256" key="6">
    <source>
        <dbReference type="SAM" id="Phobius"/>
    </source>
</evidence>
<dbReference type="InterPro" id="IPR015422">
    <property type="entry name" value="PyrdxlP-dep_Trfase_small"/>
</dbReference>
<feature type="transmembrane region" description="Helical" evidence="6">
    <location>
        <begin position="12"/>
        <end position="30"/>
    </location>
</feature>
<evidence type="ECO:0000256" key="2">
    <source>
        <dbReference type="ARBA" id="ARBA00022898"/>
    </source>
</evidence>
<keyword evidence="6" id="KW-0472">Membrane</keyword>
<dbReference type="InterPro" id="IPR015424">
    <property type="entry name" value="PyrdxlP-dep_Trfase"/>
</dbReference>
<dbReference type="Pfam" id="PF00282">
    <property type="entry name" value="Pyridoxal_deC"/>
    <property type="match status" value="1"/>
</dbReference>
<dbReference type="SUPFAM" id="SSF53383">
    <property type="entry name" value="PLP-dependent transferases"/>
    <property type="match status" value="1"/>
</dbReference>
<keyword evidence="2 5" id="KW-0663">Pyridoxal phosphate</keyword>
<organism evidence="7 8">
    <name type="scientific">Saccoglossus kowalevskii</name>
    <name type="common">Acorn worm</name>
    <dbReference type="NCBI Taxonomy" id="10224"/>
    <lineage>
        <taxon>Eukaryota</taxon>
        <taxon>Metazoa</taxon>
        <taxon>Hemichordata</taxon>
        <taxon>Enteropneusta</taxon>
        <taxon>Harrimaniidae</taxon>
        <taxon>Saccoglossus</taxon>
    </lineage>
</organism>
<dbReference type="Gene3D" id="6.10.140.2150">
    <property type="match status" value="1"/>
</dbReference>
<evidence type="ECO:0000256" key="5">
    <source>
        <dbReference type="RuleBase" id="RU000382"/>
    </source>
</evidence>
<dbReference type="PANTHER" id="PTHR42735:SF9">
    <property type="entry name" value="SPHINGOSINE-1-PHOSPHATE LYASE"/>
    <property type="match status" value="1"/>
</dbReference>
<name>A0ABM0MZL4_SACKO</name>
<evidence type="ECO:0000256" key="1">
    <source>
        <dbReference type="ARBA" id="ARBA00001933"/>
    </source>
</evidence>
<dbReference type="InterPro" id="IPR002129">
    <property type="entry name" value="PyrdxlP-dep_de-COase"/>
</dbReference>
<dbReference type="InterPro" id="IPR015421">
    <property type="entry name" value="PyrdxlP-dep_Trfase_major"/>
</dbReference>
<dbReference type="RefSeq" id="XP_006825455.1">
    <property type="nucleotide sequence ID" value="XM_006825392.1"/>
</dbReference>
<keyword evidence="3 5" id="KW-0456">Lyase</keyword>